<sequence>MDPTRKSALPCSYRARTSVRTAMPWGTSLALPSEHYLGLYDQDPKELVKEAMLSGSSILAEEIALRVATIFQD</sequence>
<dbReference type="Proteomes" id="UP000056255">
    <property type="component" value="Chromosome"/>
</dbReference>
<evidence type="ECO:0000313" key="2">
    <source>
        <dbReference type="Proteomes" id="UP000056255"/>
    </source>
</evidence>
<dbReference type="PATRIC" id="fig|43687.9.peg.938"/>
<dbReference type="EMBL" id="CP012176">
    <property type="protein sequence ID" value="AKV82962.1"/>
    <property type="molecule type" value="Genomic_DNA"/>
</dbReference>
<reference evidence="1 2" key="1">
    <citation type="submission" date="2015-07" db="EMBL/GenBank/DDBJ databases">
        <title>Physiological, transcriptional responses and genome re-sequencing of acid resistant extremely thermoacidophilic Metallosphaera sedula SARC-M1.</title>
        <authorList>
            <person name="Ai C."/>
            <person name="McCarthy S."/>
            <person name="Eckrich V."/>
            <person name="Rudrappa D."/>
            <person name="Qiu G."/>
            <person name="Blum P."/>
        </authorList>
    </citation>
    <scope>NUCLEOTIDE SEQUENCE [LARGE SCALE GENOMIC DNA]</scope>
    <source>
        <strain evidence="1 2">SARC-M1</strain>
    </source>
</reference>
<gene>
    <name evidence="1" type="ORF">MsedE_0927</name>
</gene>
<organism evidence="1 2">
    <name type="scientific">Metallosphaera sedula</name>
    <dbReference type="NCBI Taxonomy" id="43687"/>
    <lineage>
        <taxon>Archaea</taxon>
        <taxon>Thermoproteota</taxon>
        <taxon>Thermoprotei</taxon>
        <taxon>Sulfolobales</taxon>
        <taxon>Sulfolobaceae</taxon>
        <taxon>Metallosphaera</taxon>
    </lineage>
</organism>
<proteinExistence type="predicted"/>
<name>A0A0K1T7D6_9CREN</name>
<evidence type="ECO:0000313" key="1">
    <source>
        <dbReference type="EMBL" id="AKV82962.1"/>
    </source>
</evidence>
<protein>
    <submittedName>
        <fullName evidence="1">Uncharacterized protein</fullName>
    </submittedName>
</protein>
<dbReference type="AlphaFoldDB" id="A0A0K1T7D6"/>
<accession>A0A0K1T7D6</accession>